<reference evidence="3" key="1">
    <citation type="journal article" date="2016" name="Nat. Commun.">
        <title>The Gonium pectorale genome demonstrates co-option of cell cycle regulation during the evolution of multicellularity.</title>
        <authorList>
            <person name="Hanschen E.R."/>
            <person name="Marriage T.N."/>
            <person name="Ferris P.J."/>
            <person name="Hamaji T."/>
            <person name="Toyoda A."/>
            <person name="Fujiyama A."/>
            <person name="Neme R."/>
            <person name="Noguchi H."/>
            <person name="Minakuchi Y."/>
            <person name="Suzuki M."/>
            <person name="Kawai-Toyooka H."/>
            <person name="Smith D.R."/>
            <person name="Sparks H."/>
            <person name="Anderson J."/>
            <person name="Bakaric R."/>
            <person name="Luria V."/>
            <person name="Karger A."/>
            <person name="Kirschner M.W."/>
            <person name="Durand P.M."/>
            <person name="Michod R.E."/>
            <person name="Nozaki H."/>
            <person name="Olson B.J."/>
        </authorList>
    </citation>
    <scope>NUCLEOTIDE SEQUENCE [LARGE SCALE GENOMIC DNA]</scope>
    <source>
        <strain evidence="3">NIES-2863</strain>
    </source>
</reference>
<comment type="caution">
    <text evidence="2">The sequence shown here is derived from an EMBL/GenBank/DDBJ whole genome shotgun (WGS) entry which is preliminary data.</text>
</comment>
<sequence>MSEEVRTNKRRRSESEGPEEEDGVGDVVGASASGAEALDNGIVAGVAENPTGGEADETADQAAADAAAAAVEQPKMTALPTNNYAVAPTHHQPSLEEKQPAVETYYKTEPQTLSVADYKVGGINASGLTSGAMAAGGMTSGAMGTGAINTGAMSAGGVSSAGVNSAAGLNAAAMTAGMNHGGMATGGLGAAGMSAAGINAAALGGMGATGINAGGMTAANLSALGNMSGLAALGGMTMAGLGSADLNQQFLQQRQYQDYTAVLKAQMANNAAVQAAAMARAQQASKPAAPPGRKSAPSSYEPPVQLTASGRPARARRVNYAELAGALDEDEEDDQTNLVPNWARRRRKNSDQDRDYGVGVGGGSRGGGGGGNAGYGMAAGYNSAPRAAAPQAGVNLYGLAGQGAAGLRNAVGGTAGAGMQAANLASMAGNAALAGQVNWQGQMWGQNANMGGYNAAALQQLAAQQQARPQQVAQQFLLAQQGGARNPMADAALTQLMLGRGADGQGGIPGQQR</sequence>
<feature type="region of interest" description="Disordered" evidence="1">
    <location>
        <begin position="1"/>
        <end position="62"/>
    </location>
</feature>
<feature type="region of interest" description="Disordered" evidence="1">
    <location>
        <begin position="283"/>
        <end position="313"/>
    </location>
</feature>
<organism evidence="2 3">
    <name type="scientific">Gonium pectorale</name>
    <name type="common">Green alga</name>
    <dbReference type="NCBI Taxonomy" id="33097"/>
    <lineage>
        <taxon>Eukaryota</taxon>
        <taxon>Viridiplantae</taxon>
        <taxon>Chlorophyta</taxon>
        <taxon>core chlorophytes</taxon>
        <taxon>Chlorophyceae</taxon>
        <taxon>CS clade</taxon>
        <taxon>Chlamydomonadales</taxon>
        <taxon>Volvocaceae</taxon>
        <taxon>Gonium</taxon>
    </lineage>
</organism>
<dbReference type="OrthoDB" id="550552at2759"/>
<evidence type="ECO:0000313" key="3">
    <source>
        <dbReference type="Proteomes" id="UP000075714"/>
    </source>
</evidence>
<gene>
    <name evidence="2" type="ORF">GPECTOR_52g17</name>
</gene>
<dbReference type="EMBL" id="LSYV01000053">
    <property type="protein sequence ID" value="KXZ45614.1"/>
    <property type="molecule type" value="Genomic_DNA"/>
</dbReference>
<feature type="compositionally biased region" description="Gly residues" evidence="1">
    <location>
        <begin position="358"/>
        <end position="369"/>
    </location>
</feature>
<dbReference type="AlphaFoldDB" id="A0A150G703"/>
<feature type="region of interest" description="Disordered" evidence="1">
    <location>
        <begin position="326"/>
        <end position="369"/>
    </location>
</feature>
<accession>A0A150G703</accession>
<keyword evidence="3" id="KW-1185">Reference proteome</keyword>
<feature type="compositionally biased region" description="Low complexity" evidence="1">
    <location>
        <begin position="25"/>
        <end position="37"/>
    </location>
</feature>
<protein>
    <submittedName>
        <fullName evidence="2">Uncharacterized protein</fullName>
    </submittedName>
</protein>
<name>A0A150G703_GONPE</name>
<evidence type="ECO:0000313" key="2">
    <source>
        <dbReference type="EMBL" id="KXZ45614.1"/>
    </source>
</evidence>
<evidence type="ECO:0000256" key="1">
    <source>
        <dbReference type="SAM" id="MobiDB-lite"/>
    </source>
</evidence>
<proteinExistence type="predicted"/>
<dbReference type="Proteomes" id="UP000075714">
    <property type="component" value="Unassembled WGS sequence"/>
</dbReference>